<dbReference type="Proteomes" id="UP000271098">
    <property type="component" value="Unassembled WGS sequence"/>
</dbReference>
<organism evidence="3">
    <name type="scientific">Gongylonema pulchrum</name>
    <dbReference type="NCBI Taxonomy" id="637853"/>
    <lineage>
        <taxon>Eukaryota</taxon>
        <taxon>Metazoa</taxon>
        <taxon>Ecdysozoa</taxon>
        <taxon>Nematoda</taxon>
        <taxon>Chromadorea</taxon>
        <taxon>Rhabditida</taxon>
        <taxon>Spirurina</taxon>
        <taxon>Spiruromorpha</taxon>
        <taxon>Spiruroidea</taxon>
        <taxon>Gongylonematidae</taxon>
        <taxon>Gongylonema</taxon>
    </lineage>
</organism>
<dbReference type="AlphaFoldDB" id="A0A183E3Y6"/>
<dbReference type="WBParaSite" id="GPUH_0001569901-mRNA-1">
    <property type="protein sequence ID" value="GPUH_0001569901-mRNA-1"/>
    <property type="gene ID" value="GPUH_0001569901"/>
</dbReference>
<protein>
    <submittedName>
        <fullName evidence="3">Transcriptional regulator</fullName>
    </submittedName>
</protein>
<evidence type="ECO:0000313" key="3">
    <source>
        <dbReference type="WBParaSite" id="GPUH_0001569901-mRNA-1"/>
    </source>
</evidence>
<proteinExistence type="predicted"/>
<accession>A0A183E3Y6</accession>
<dbReference type="OrthoDB" id="6516235at2759"/>
<sequence>MNFCEGECIAEIQTTTRDMMVLHDSISHTESPFRKRLS</sequence>
<evidence type="ECO:0000313" key="1">
    <source>
        <dbReference type="EMBL" id="VDN26450.1"/>
    </source>
</evidence>
<reference evidence="3" key="1">
    <citation type="submission" date="2016-06" db="UniProtKB">
        <authorList>
            <consortium name="WormBaseParasite"/>
        </authorList>
    </citation>
    <scope>IDENTIFICATION</scope>
</reference>
<dbReference type="EMBL" id="UYRT01082765">
    <property type="protein sequence ID" value="VDN26450.1"/>
    <property type="molecule type" value="Genomic_DNA"/>
</dbReference>
<keyword evidence="2" id="KW-1185">Reference proteome</keyword>
<gene>
    <name evidence="1" type="ORF">GPUH_LOCUS15677</name>
</gene>
<evidence type="ECO:0000313" key="2">
    <source>
        <dbReference type="Proteomes" id="UP000271098"/>
    </source>
</evidence>
<name>A0A183E3Y6_9BILA</name>
<reference evidence="1 2" key="2">
    <citation type="submission" date="2018-11" db="EMBL/GenBank/DDBJ databases">
        <authorList>
            <consortium name="Pathogen Informatics"/>
        </authorList>
    </citation>
    <scope>NUCLEOTIDE SEQUENCE [LARGE SCALE GENOMIC DNA]</scope>
</reference>